<evidence type="ECO:0000313" key="6">
    <source>
        <dbReference type="EMBL" id="ROT68051.1"/>
    </source>
</evidence>
<comment type="subcellular location">
    <subcellularLocation>
        <location evidence="1">Nucleus</location>
    </subcellularLocation>
</comment>
<sequence length="468" mass="53113">MNQQPYSTASIEMLPDALMTPQHQGQYHNAVVTLGQSPLHTTVSAQHHNVSHEQSPHHNTVASQHHDLTVTHSHSPHQSTIASTHHDTTTVHSQSPHHNTQSQHLETTTLHHQNAHHSCPRQLHAAPVVHSQNSQLTLPLPSQHHDNNQLPVTQNPQEATPTTSQQHIAMLSHGQNTHQTVLDQQSDSIDKTMLETSSPSRDMEEVEEIEEDQASGDGTARHCHTKKSPEQSDDEIKIEYDEEETREELPKKRTRKGRTKSKKKVRSKRSIPAGEVQVETSLTAFMRKRRQDLTLGAKVKVLEMLDMEPKVPQGKIANMFRVSQSQVSRIMKNKDAIMGQWNRFATPDRKRCRLGKAGALEQKLVDWYKQAKKEDLPISGPILMEKAKSIGNEMGIDFKPSAGWLGRWKDRNGVTLKRFKDKDGAPSITKVGNHWRRYLFAKATKEVPLQNVWVIDETEQLRFYSHFA</sequence>
<evidence type="ECO:0000256" key="2">
    <source>
        <dbReference type="ARBA" id="ARBA00023125"/>
    </source>
</evidence>
<dbReference type="AlphaFoldDB" id="A0A3R7SN53"/>
<gene>
    <name evidence="6" type="ORF">C7M84_013830</name>
</gene>
<feature type="compositionally biased region" description="Polar residues" evidence="4">
    <location>
        <begin position="90"/>
        <end position="112"/>
    </location>
</feature>
<dbReference type="Pfam" id="PF03221">
    <property type="entry name" value="HTH_Tnp_Tc5"/>
    <property type="match status" value="1"/>
</dbReference>
<keyword evidence="2" id="KW-0238">DNA-binding</keyword>
<protein>
    <submittedName>
        <fullName evidence="6">Putative tigger transposable element-derived protein 3-like</fullName>
    </submittedName>
</protein>
<dbReference type="Proteomes" id="UP000283509">
    <property type="component" value="Unassembled WGS sequence"/>
</dbReference>
<proteinExistence type="predicted"/>
<reference evidence="6 7" key="2">
    <citation type="submission" date="2019-01" db="EMBL/GenBank/DDBJ databases">
        <title>The decoding of complex shrimp genome reveals the adaptation for benthos swimmer, frequently molting mechanism and breeding impact on genome.</title>
        <authorList>
            <person name="Sun Y."/>
            <person name="Gao Y."/>
            <person name="Yu Y."/>
        </authorList>
    </citation>
    <scope>NUCLEOTIDE SEQUENCE [LARGE SCALE GENOMIC DNA]</scope>
    <source>
        <tissue evidence="6">Muscle</tissue>
    </source>
</reference>
<dbReference type="InterPro" id="IPR006600">
    <property type="entry name" value="HTH_CenpB_DNA-bd_dom"/>
</dbReference>
<keyword evidence="7" id="KW-1185">Reference proteome</keyword>
<dbReference type="PANTHER" id="PTHR19303">
    <property type="entry name" value="TRANSPOSON"/>
    <property type="match status" value="1"/>
</dbReference>
<evidence type="ECO:0000256" key="3">
    <source>
        <dbReference type="ARBA" id="ARBA00023242"/>
    </source>
</evidence>
<dbReference type="SUPFAM" id="SSF46689">
    <property type="entry name" value="Homeodomain-like"/>
    <property type="match status" value="2"/>
</dbReference>
<evidence type="ECO:0000259" key="5">
    <source>
        <dbReference type="PROSITE" id="PS51253"/>
    </source>
</evidence>
<feature type="compositionally biased region" description="Acidic residues" evidence="4">
    <location>
        <begin position="204"/>
        <end position="214"/>
    </location>
</feature>
<dbReference type="InterPro" id="IPR009057">
    <property type="entry name" value="Homeodomain-like_sf"/>
</dbReference>
<organism evidence="6 7">
    <name type="scientific">Penaeus vannamei</name>
    <name type="common">Whiteleg shrimp</name>
    <name type="synonym">Litopenaeus vannamei</name>
    <dbReference type="NCBI Taxonomy" id="6689"/>
    <lineage>
        <taxon>Eukaryota</taxon>
        <taxon>Metazoa</taxon>
        <taxon>Ecdysozoa</taxon>
        <taxon>Arthropoda</taxon>
        <taxon>Crustacea</taxon>
        <taxon>Multicrustacea</taxon>
        <taxon>Malacostraca</taxon>
        <taxon>Eumalacostraca</taxon>
        <taxon>Eucarida</taxon>
        <taxon>Decapoda</taxon>
        <taxon>Dendrobranchiata</taxon>
        <taxon>Penaeoidea</taxon>
        <taxon>Penaeidae</taxon>
        <taxon>Penaeus</taxon>
    </lineage>
</organism>
<dbReference type="PROSITE" id="PS51253">
    <property type="entry name" value="HTH_CENPB"/>
    <property type="match status" value="1"/>
</dbReference>
<evidence type="ECO:0000313" key="7">
    <source>
        <dbReference type="Proteomes" id="UP000283509"/>
    </source>
</evidence>
<dbReference type="PANTHER" id="PTHR19303:SF73">
    <property type="entry name" value="PROTEIN PDC2"/>
    <property type="match status" value="1"/>
</dbReference>
<name>A0A3R7SN53_PENVA</name>
<dbReference type="Pfam" id="PF04218">
    <property type="entry name" value="CENP-B_N"/>
    <property type="match status" value="1"/>
</dbReference>
<feature type="region of interest" description="Disordered" evidence="4">
    <location>
        <begin position="68"/>
        <end position="119"/>
    </location>
</feature>
<evidence type="ECO:0000256" key="4">
    <source>
        <dbReference type="SAM" id="MobiDB-lite"/>
    </source>
</evidence>
<feature type="compositionally biased region" description="Basic residues" evidence="4">
    <location>
        <begin position="252"/>
        <end position="269"/>
    </location>
</feature>
<evidence type="ECO:0000256" key="1">
    <source>
        <dbReference type="ARBA" id="ARBA00004123"/>
    </source>
</evidence>
<dbReference type="OrthoDB" id="9909311at2759"/>
<keyword evidence="3" id="KW-0539">Nucleus</keyword>
<dbReference type="GO" id="GO:0003677">
    <property type="term" value="F:DNA binding"/>
    <property type="evidence" value="ECO:0007669"/>
    <property type="project" value="UniProtKB-KW"/>
</dbReference>
<dbReference type="GO" id="GO:0005634">
    <property type="term" value="C:nucleus"/>
    <property type="evidence" value="ECO:0007669"/>
    <property type="project" value="UniProtKB-SubCell"/>
</dbReference>
<feature type="region of interest" description="Disordered" evidence="4">
    <location>
        <begin position="137"/>
        <end position="272"/>
    </location>
</feature>
<reference evidence="6 7" key="1">
    <citation type="submission" date="2018-04" db="EMBL/GenBank/DDBJ databases">
        <authorList>
            <person name="Zhang X."/>
            <person name="Yuan J."/>
            <person name="Li F."/>
            <person name="Xiang J."/>
        </authorList>
    </citation>
    <scope>NUCLEOTIDE SEQUENCE [LARGE SCALE GENOMIC DNA]</scope>
    <source>
        <tissue evidence="6">Muscle</tissue>
    </source>
</reference>
<dbReference type="SMART" id="SM00674">
    <property type="entry name" value="CENPB"/>
    <property type="match status" value="1"/>
</dbReference>
<accession>A0A3R7SN53</accession>
<dbReference type="Gene3D" id="1.10.10.60">
    <property type="entry name" value="Homeodomain-like"/>
    <property type="match status" value="2"/>
</dbReference>
<feature type="compositionally biased region" description="Polar residues" evidence="4">
    <location>
        <begin position="70"/>
        <end position="83"/>
    </location>
</feature>
<feature type="compositionally biased region" description="Polar residues" evidence="4">
    <location>
        <begin position="148"/>
        <end position="187"/>
    </location>
</feature>
<dbReference type="EMBL" id="QCYY01002723">
    <property type="protein sequence ID" value="ROT68051.1"/>
    <property type="molecule type" value="Genomic_DNA"/>
</dbReference>
<comment type="caution">
    <text evidence="6">The sequence shown here is derived from an EMBL/GenBank/DDBJ whole genome shotgun (WGS) entry which is preliminary data.</text>
</comment>
<feature type="domain" description="HTH CENPB-type" evidence="5">
    <location>
        <begin position="348"/>
        <end position="418"/>
    </location>
</feature>
<dbReference type="InterPro" id="IPR007889">
    <property type="entry name" value="HTH_Psq"/>
</dbReference>
<dbReference type="InterPro" id="IPR050863">
    <property type="entry name" value="CenT-Element_Derived"/>
</dbReference>
<feature type="compositionally biased region" description="Basic and acidic residues" evidence="4">
    <location>
        <begin position="227"/>
        <end position="239"/>
    </location>
</feature>